<evidence type="ECO:0000313" key="5">
    <source>
        <dbReference type="EMBL" id="QHT13804.1"/>
    </source>
</evidence>
<keyword evidence="1" id="KW-0645">Protease</keyword>
<dbReference type="InterPro" id="IPR003653">
    <property type="entry name" value="Peptidase_C48_C"/>
</dbReference>
<dbReference type="PROSITE" id="PS50600">
    <property type="entry name" value="ULP_PROTEASE"/>
    <property type="match status" value="1"/>
</dbReference>
<dbReference type="Pfam" id="PF02902">
    <property type="entry name" value="Peptidase_C48"/>
    <property type="match status" value="1"/>
</dbReference>
<protein>
    <recommendedName>
        <fullName evidence="4">Ubiquitin-like protease family profile domain-containing protein</fullName>
    </recommendedName>
</protein>
<evidence type="ECO:0000256" key="1">
    <source>
        <dbReference type="ARBA" id="ARBA00022670"/>
    </source>
</evidence>
<dbReference type="InterPro" id="IPR038765">
    <property type="entry name" value="Papain-like_cys_pep_sf"/>
</dbReference>
<accession>A0A6C0DCA7</accession>
<dbReference type="GO" id="GO:0006508">
    <property type="term" value="P:proteolysis"/>
    <property type="evidence" value="ECO:0007669"/>
    <property type="project" value="UniProtKB-KW"/>
</dbReference>
<reference evidence="5" key="1">
    <citation type="journal article" date="2020" name="Nature">
        <title>Giant virus diversity and host interactions through global metagenomics.</title>
        <authorList>
            <person name="Schulz F."/>
            <person name="Roux S."/>
            <person name="Paez-Espino D."/>
            <person name="Jungbluth S."/>
            <person name="Walsh D.A."/>
            <person name="Denef V.J."/>
            <person name="McMahon K.D."/>
            <person name="Konstantinidis K.T."/>
            <person name="Eloe-Fadrosh E.A."/>
            <person name="Kyrpides N.C."/>
            <person name="Woyke T."/>
        </authorList>
    </citation>
    <scope>NUCLEOTIDE SEQUENCE</scope>
    <source>
        <strain evidence="5">GVMAG-M-3300023174-134</strain>
    </source>
</reference>
<feature type="domain" description="Ubiquitin-like protease family profile" evidence="4">
    <location>
        <begin position="79"/>
        <end position="285"/>
    </location>
</feature>
<dbReference type="Gene3D" id="3.40.395.10">
    <property type="entry name" value="Adenoviral Proteinase, Chain A"/>
    <property type="match status" value="1"/>
</dbReference>
<keyword evidence="2" id="KW-0378">Hydrolase</keyword>
<feature type="region of interest" description="Disordered" evidence="3">
    <location>
        <begin position="1"/>
        <end position="25"/>
    </location>
</feature>
<evidence type="ECO:0000259" key="4">
    <source>
        <dbReference type="PROSITE" id="PS50600"/>
    </source>
</evidence>
<dbReference type="EMBL" id="MN739577">
    <property type="protein sequence ID" value="QHT13804.1"/>
    <property type="molecule type" value="Genomic_DNA"/>
</dbReference>
<proteinExistence type="predicted"/>
<evidence type="ECO:0000256" key="2">
    <source>
        <dbReference type="ARBA" id="ARBA00022801"/>
    </source>
</evidence>
<organism evidence="5">
    <name type="scientific">viral metagenome</name>
    <dbReference type="NCBI Taxonomy" id="1070528"/>
    <lineage>
        <taxon>unclassified sequences</taxon>
        <taxon>metagenomes</taxon>
        <taxon>organismal metagenomes</taxon>
    </lineage>
</organism>
<sequence length="328" mass="39098">MKNYNKKYNKKHNKTKKYNKNKTKKYNKTKKIIKMNCSPAVNNKIPIKDSCFTPDVLNLIKNTYNEYHPSFKITKTNPIDIWHELKQRLSTCKKEDCWLNELKDDNIKNKLLEYLFAPYQPKEWKKNRSAWLSNFDISNVLRQYEKSHKNFKIIGPTPIDFDSRPADMNGQCVWEDLCGFSLTRFMKKYTGKTKIGIVFNLDRHDQGGSHWVSMFVDLEDKFVFYFDSAGDEIKPEISSLANNIIKQASELQPSNVLEFHQNYPVEHQMGNNECGMYSLFFIVTMLTNKIDEPYKKFNNYKDKIEFFKKERITDTYMNKYRNIFFNIK</sequence>
<dbReference type="GO" id="GO:0008234">
    <property type="term" value="F:cysteine-type peptidase activity"/>
    <property type="evidence" value="ECO:0007669"/>
    <property type="project" value="InterPro"/>
</dbReference>
<dbReference type="SUPFAM" id="SSF54001">
    <property type="entry name" value="Cysteine proteinases"/>
    <property type="match status" value="1"/>
</dbReference>
<evidence type="ECO:0000256" key="3">
    <source>
        <dbReference type="SAM" id="MobiDB-lite"/>
    </source>
</evidence>
<name>A0A6C0DCA7_9ZZZZ</name>
<dbReference type="AlphaFoldDB" id="A0A6C0DCA7"/>